<reference evidence="1 2" key="1">
    <citation type="submission" date="2015-10" db="EMBL/GenBank/DDBJ databases">
        <title>A novel member of the family Ruminococcaceae isolated from human faeces.</title>
        <authorList>
            <person name="Shkoporov A.N."/>
            <person name="Chaplin A.V."/>
            <person name="Motuzova O.V."/>
            <person name="Kafarskaia L.I."/>
            <person name="Efimov B.A."/>
        </authorList>
    </citation>
    <scope>NUCLEOTIDE SEQUENCE [LARGE SCALE GENOMIC DNA]</scope>
    <source>
        <strain evidence="1 2">668</strain>
    </source>
</reference>
<organism evidence="1 2">
    <name type="scientific">Ruthenibacterium lactatiformans</name>
    <dbReference type="NCBI Taxonomy" id="1550024"/>
    <lineage>
        <taxon>Bacteria</taxon>
        <taxon>Bacillati</taxon>
        <taxon>Bacillota</taxon>
        <taxon>Clostridia</taxon>
        <taxon>Eubacteriales</taxon>
        <taxon>Oscillospiraceae</taxon>
        <taxon>Ruthenibacterium</taxon>
    </lineage>
</organism>
<protein>
    <submittedName>
        <fullName evidence="1">Uncharacterized protein</fullName>
    </submittedName>
</protein>
<accession>A0A0W7TRZ4</accession>
<evidence type="ECO:0000313" key="1">
    <source>
        <dbReference type="EMBL" id="KUE76592.1"/>
    </source>
</evidence>
<dbReference type="Proteomes" id="UP000053433">
    <property type="component" value="Unassembled WGS sequence"/>
</dbReference>
<gene>
    <name evidence="1" type="ORF">ASJ35_07585</name>
</gene>
<sequence>MSNYIYCRTLKLDWKEVSRLIAECAGKILNRTIHGTAGYEDDHYWGFQVTTDRFTIAEIDKLIRFVNGDEEMQQEAIPQDSDKSAAIGESLSRALLEKALRLSWCHESTTESTLWLVNIREKRPAVYKRIVEISPHDICLDNLRSKSELIAYLHENGPTHSTLMDFCADYRERYHNELCWNYPISDGLHLGTFFVLVKEGVLALPYDDADKVDYELLCLDDAKMCDRESMENLITEWDSFDRDLRSAMQGMRAFYRREEEQHESEN</sequence>
<evidence type="ECO:0000313" key="2">
    <source>
        <dbReference type="Proteomes" id="UP000053433"/>
    </source>
</evidence>
<name>A0A0W7TRZ4_9FIRM</name>
<dbReference type="AlphaFoldDB" id="A0A0W7TRZ4"/>
<proteinExistence type="predicted"/>
<comment type="caution">
    <text evidence="1">The sequence shown here is derived from an EMBL/GenBank/DDBJ whole genome shotgun (WGS) entry which is preliminary data.</text>
</comment>
<dbReference type="EMBL" id="LMUA01000008">
    <property type="protein sequence ID" value="KUE76592.1"/>
    <property type="molecule type" value="Genomic_DNA"/>
</dbReference>
<dbReference type="RefSeq" id="WP_023042324.1">
    <property type="nucleotide sequence ID" value="NZ_LMUA01000008.1"/>
</dbReference>